<feature type="domain" description="N-acetyltransferase" evidence="4">
    <location>
        <begin position="136"/>
        <end position="292"/>
    </location>
</feature>
<dbReference type="InterPro" id="IPR051531">
    <property type="entry name" value="N-acetyltransferase"/>
</dbReference>
<comment type="caution">
    <text evidence="5">The sequence shown here is derived from an EMBL/GenBank/DDBJ whole genome shotgun (WGS) entry which is preliminary data.</text>
</comment>
<dbReference type="SUPFAM" id="SSF54909">
    <property type="entry name" value="Dimeric alpha+beta barrel"/>
    <property type="match status" value="1"/>
</dbReference>
<proteinExistence type="inferred from homology"/>
<keyword evidence="1 5" id="KW-0808">Transferase</keyword>
<dbReference type="AlphaFoldDB" id="A0A370U7V5"/>
<organism evidence="5 6">
    <name type="scientific">Marinomonas piezotolerans</name>
    <dbReference type="NCBI Taxonomy" id="2213058"/>
    <lineage>
        <taxon>Bacteria</taxon>
        <taxon>Pseudomonadati</taxon>
        <taxon>Pseudomonadota</taxon>
        <taxon>Gammaproteobacteria</taxon>
        <taxon>Oceanospirillales</taxon>
        <taxon>Oceanospirillaceae</taxon>
        <taxon>Marinomonas</taxon>
    </lineage>
</organism>
<keyword evidence="2" id="KW-0012">Acyltransferase</keyword>
<dbReference type="Pfam" id="PF13302">
    <property type="entry name" value="Acetyltransf_3"/>
    <property type="match status" value="1"/>
</dbReference>
<evidence type="ECO:0000313" key="5">
    <source>
        <dbReference type="EMBL" id="RDL43854.1"/>
    </source>
</evidence>
<evidence type="ECO:0000256" key="1">
    <source>
        <dbReference type="ARBA" id="ARBA00022679"/>
    </source>
</evidence>
<evidence type="ECO:0000313" key="6">
    <source>
        <dbReference type="Proteomes" id="UP000254326"/>
    </source>
</evidence>
<gene>
    <name evidence="5" type="ORF">DN730_11760</name>
</gene>
<dbReference type="PANTHER" id="PTHR43792:SF8">
    <property type="entry name" value="[RIBOSOMAL PROTEIN US5]-ALANINE N-ACETYLTRANSFERASE"/>
    <property type="match status" value="1"/>
</dbReference>
<evidence type="ECO:0000256" key="2">
    <source>
        <dbReference type="ARBA" id="ARBA00023315"/>
    </source>
</evidence>
<keyword evidence="6" id="KW-1185">Reference proteome</keyword>
<evidence type="ECO:0000256" key="3">
    <source>
        <dbReference type="ARBA" id="ARBA00038502"/>
    </source>
</evidence>
<dbReference type="PANTHER" id="PTHR43792">
    <property type="entry name" value="GNAT FAMILY, PUTATIVE (AFU_ORTHOLOGUE AFUA_3G00765)-RELATED-RELATED"/>
    <property type="match status" value="1"/>
</dbReference>
<name>A0A370U7V5_9GAMM</name>
<dbReference type="InterPro" id="IPR011008">
    <property type="entry name" value="Dimeric_a/b-barrel"/>
</dbReference>
<dbReference type="InterPro" id="IPR016181">
    <property type="entry name" value="Acyl_CoA_acyltransferase"/>
</dbReference>
<dbReference type="RefSeq" id="WP_115468339.1">
    <property type="nucleotide sequence ID" value="NZ_QKRA01000005.1"/>
</dbReference>
<evidence type="ECO:0000259" key="4">
    <source>
        <dbReference type="PROSITE" id="PS51186"/>
    </source>
</evidence>
<dbReference type="SUPFAM" id="SSF55729">
    <property type="entry name" value="Acyl-CoA N-acyltransferases (Nat)"/>
    <property type="match status" value="1"/>
</dbReference>
<dbReference type="GO" id="GO:0008999">
    <property type="term" value="F:protein-N-terminal-alanine acetyltransferase activity"/>
    <property type="evidence" value="ECO:0007669"/>
    <property type="project" value="TreeGrafter"/>
</dbReference>
<protein>
    <submittedName>
        <fullName evidence="5">Ribosomal-protein-alanine acetyltransferase</fullName>
    </submittedName>
</protein>
<dbReference type="Gene3D" id="3.40.630.30">
    <property type="match status" value="1"/>
</dbReference>
<reference evidence="5 6" key="1">
    <citation type="submission" date="2018-06" db="EMBL/GenBank/DDBJ databases">
        <title>Marinomonas sp. YLB-05 draft genome sequence.</title>
        <authorList>
            <person name="Yu L."/>
            <person name="Tang X."/>
        </authorList>
    </citation>
    <scope>NUCLEOTIDE SEQUENCE [LARGE SCALE GENOMIC DNA]</scope>
    <source>
        <strain evidence="5 6">YLB-05</strain>
    </source>
</reference>
<dbReference type="InterPro" id="IPR000182">
    <property type="entry name" value="GNAT_dom"/>
</dbReference>
<dbReference type="Gene3D" id="3.30.70.100">
    <property type="match status" value="1"/>
</dbReference>
<dbReference type="PROSITE" id="PS51186">
    <property type="entry name" value="GNAT"/>
    <property type="match status" value="1"/>
</dbReference>
<dbReference type="EMBL" id="QKRA01000005">
    <property type="protein sequence ID" value="RDL43854.1"/>
    <property type="molecule type" value="Genomic_DNA"/>
</dbReference>
<accession>A0A370U7V5</accession>
<dbReference type="GO" id="GO:0005737">
    <property type="term" value="C:cytoplasm"/>
    <property type="evidence" value="ECO:0007669"/>
    <property type="project" value="TreeGrafter"/>
</dbReference>
<sequence>MEDTFPTPYYAVSVTTSALREDVMYRVMTEKVIELAQSQPGFLYFDWVSEEVSQFVTYWQSKEHATAWIDHTMMRRTLSVGNQCWFDQYRLKLIEVLQEDISVNQTSWEQRGRFPVIQTERGILKLLDTEDTELLLRYVNAQKEHLAPWEPQRNDDYYTQETCYLRIKEMRKDFIEDRGCVLCLLNPEQDKMIAYSNYSQFVRGVSQSCFLGYSIAAEEQGKGLMHECLRYGIEYISKELNIDRIQACYMPRNKRSAAVLEKLEFEREGVARNYLKINNQWEDHILTALTLR</sequence>
<dbReference type="Proteomes" id="UP000254326">
    <property type="component" value="Unassembled WGS sequence"/>
</dbReference>
<comment type="similarity">
    <text evidence="3">Belongs to the acetyltransferase family. RimJ subfamily.</text>
</comment>
<dbReference type="OrthoDB" id="9801669at2"/>